<proteinExistence type="predicted"/>
<protein>
    <submittedName>
        <fullName evidence="2">Uncharacterized protein</fullName>
    </submittedName>
</protein>
<dbReference type="Proteomes" id="UP000006201">
    <property type="component" value="Unassembled WGS sequence"/>
</dbReference>
<name>A4CB44_9GAMM</name>
<dbReference type="HOGENOM" id="CLU_3083834_0_0_6"/>
<comment type="caution">
    <text evidence="2">The sequence shown here is derived from an EMBL/GenBank/DDBJ whole genome shotgun (WGS) entry which is preliminary data.</text>
</comment>
<accession>A4CB44</accession>
<keyword evidence="3" id="KW-1185">Reference proteome</keyword>
<evidence type="ECO:0000256" key="1">
    <source>
        <dbReference type="SAM" id="MobiDB-lite"/>
    </source>
</evidence>
<reference evidence="2 3" key="1">
    <citation type="submission" date="2006-02" db="EMBL/GenBank/DDBJ databases">
        <authorList>
            <person name="Moran M.A."/>
            <person name="Kjelleberg S."/>
            <person name="Egan S."/>
            <person name="Saunders N."/>
            <person name="Thomas T."/>
            <person name="Ferriera S."/>
            <person name="Johnson J."/>
            <person name="Kravitz S."/>
            <person name="Halpern A."/>
            <person name="Remington K."/>
            <person name="Beeson K."/>
            <person name="Tran B."/>
            <person name="Rogers Y.-H."/>
            <person name="Friedman R."/>
            <person name="Venter J.C."/>
        </authorList>
    </citation>
    <scope>NUCLEOTIDE SEQUENCE [LARGE SCALE GENOMIC DNA]</scope>
    <source>
        <strain evidence="2 3">D2</strain>
    </source>
</reference>
<dbReference type="EMBL" id="AAOH01000004">
    <property type="protein sequence ID" value="EAR28602.1"/>
    <property type="molecule type" value="Genomic_DNA"/>
</dbReference>
<gene>
    <name evidence="2" type="ORF">PTD2_22342</name>
</gene>
<dbReference type="AlphaFoldDB" id="A4CB44"/>
<evidence type="ECO:0000313" key="3">
    <source>
        <dbReference type="Proteomes" id="UP000006201"/>
    </source>
</evidence>
<feature type="region of interest" description="Disordered" evidence="1">
    <location>
        <begin position="33"/>
        <end position="52"/>
    </location>
</feature>
<sequence>MSEASVYSVVKKYLVVKNHNAISVELKPDTKTAELRSPSQAGLHLHQYQSSR</sequence>
<evidence type="ECO:0000313" key="2">
    <source>
        <dbReference type="EMBL" id="EAR28602.1"/>
    </source>
</evidence>
<organism evidence="2 3">
    <name type="scientific">Pseudoalteromonas tunicata D2</name>
    <dbReference type="NCBI Taxonomy" id="87626"/>
    <lineage>
        <taxon>Bacteria</taxon>
        <taxon>Pseudomonadati</taxon>
        <taxon>Pseudomonadota</taxon>
        <taxon>Gammaproteobacteria</taxon>
        <taxon>Alteromonadales</taxon>
        <taxon>Pseudoalteromonadaceae</taxon>
        <taxon>Pseudoalteromonas</taxon>
    </lineage>
</organism>